<accession>A0A2R8C4Z2</accession>
<protein>
    <submittedName>
        <fullName evidence="2">Uncharacterized protein</fullName>
    </submittedName>
</protein>
<reference evidence="3" key="1">
    <citation type="submission" date="2018-03" db="EMBL/GenBank/DDBJ databases">
        <authorList>
            <person name="Rodrigo-Torres L."/>
            <person name="Arahal R. D."/>
            <person name="Lucena T."/>
        </authorList>
    </citation>
    <scope>NUCLEOTIDE SEQUENCE [LARGE SCALE GENOMIC DNA]</scope>
    <source>
        <strain evidence="3">CECT 7615</strain>
    </source>
</reference>
<dbReference type="EMBL" id="ONZG01000002">
    <property type="protein sequence ID" value="SPJ27511.1"/>
    <property type="molecule type" value="Genomic_DNA"/>
</dbReference>
<name>A0A2R8C4Z2_9RHOB</name>
<proteinExistence type="predicted"/>
<evidence type="ECO:0000313" key="2">
    <source>
        <dbReference type="EMBL" id="SPJ27511.1"/>
    </source>
</evidence>
<keyword evidence="1" id="KW-1133">Transmembrane helix</keyword>
<evidence type="ECO:0000313" key="3">
    <source>
        <dbReference type="Proteomes" id="UP000244898"/>
    </source>
</evidence>
<dbReference type="InterPro" id="IPR045387">
    <property type="entry name" value="DUF6524"/>
</dbReference>
<dbReference type="Proteomes" id="UP000244898">
    <property type="component" value="Unassembled WGS sequence"/>
</dbReference>
<keyword evidence="1" id="KW-0812">Transmembrane</keyword>
<organism evidence="2 3">
    <name type="scientific">Falsiruegeria mediterranea M17</name>
    <dbReference type="NCBI Taxonomy" id="1200281"/>
    <lineage>
        <taxon>Bacteria</taxon>
        <taxon>Pseudomonadati</taxon>
        <taxon>Pseudomonadota</taxon>
        <taxon>Alphaproteobacteria</taxon>
        <taxon>Rhodobacterales</taxon>
        <taxon>Roseobacteraceae</taxon>
        <taxon>Falsiruegeria</taxon>
    </lineage>
</organism>
<sequence length="131" mass="14759">MGMFLRWLFAFALLTLTYNPTDWNYVRWTIENYQAHLSVAVLLGLILTIGYIIYIRATLRSIGGFGMVLVTAVVAALLWVLYDFGLLQLDNKNVQVWLGILALSIVLGIGLSWSHVRRQLAGQSDVDDVDE</sequence>
<feature type="transmembrane region" description="Helical" evidence="1">
    <location>
        <begin position="62"/>
        <end position="82"/>
    </location>
</feature>
<feature type="transmembrane region" description="Helical" evidence="1">
    <location>
        <begin position="94"/>
        <end position="113"/>
    </location>
</feature>
<dbReference type="AlphaFoldDB" id="A0A2R8C4Z2"/>
<dbReference type="RefSeq" id="WP_108785784.1">
    <property type="nucleotide sequence ID" value="NZ_ONZG01000002.1"/>
</dbReference>
<feature type="transmembrane region" description="Helical" evidence="1">
    <location>
        <begin position="33"/>
        <end position="55"/>
    </location>
</feature>
<gene>
    <name evidence="2" type="ORF">TRM7615_01001</name>
</gene>
<evidence type="ECO:0000256" key="1">
    <source>
        <dbReference type="SAM" id="Phobius"/>
    </source>
</evidence>
<dbReference type="OrthoDB" id="7272344at2"/>
<keyword evidence="1" id="KW-0472">Membrane</keyword>
<keyword evidence="3" id="KW-1185">Reference proteome</keyword>
<dbReference type="Pfam" id="PF20134">
    <property type="entry name" value="DUF6524"/>
    <property type="match status" value="1"/>
</dbReference>